<reference evidence="2 3" key="1">
    <citation type="journal article" date="2023" name="Plants (Basel)">
        <title>Bridging the Gap: Combining Genomics and Transcriptomics Approaches to Understand Stylosanthes scabra, an Orphan Legume from the Brazilian Caatinga.</title>
        <authorList>
            <person name="Ferreira-Neto J.R.C."/>
            <person name="da Silva M.D."/>
            <person name="Binneck E."/>
            <person name="de Melo N.F."/>
            <person name="da Silva R.H."/>
            <person name="de Melo A.L.T.M."/>
            <person name="Pandolfi V."/>
            <person name="Bustamante F.O."/>
            <person name="Brasileiro-Vidal A.C."/>
            <person name="Benko-Iseppon A.M."/>
        </authorList>
    </citation>
    <scope>NUCLEOTIDE SEQUENCE [LARGE SCALE GENOMIC DNA]</scope>
    <source>
        <tissue evidence="2">Leaves</tissue>
    </source>
</reference>
<keyword evidence="3" id="KW-1185">Reference proteome</keyword>
<name>A0ABU6WPB7_9FABA</name>
<accession>A0ABU6WPB7</accession>
<gene>
    <name evidence="2" type="ORF">PIB30_079088</name>
</gene>
<dbReference type="PANTHER" id="PTHR31900:SF34">
    <property type="entry name" value="EMB|CAB62440.1-RELATED"/>
    <property type="match status" value="1"/>
</dbReference>
<comment type="caution">
    <text evidence="2">The sequence shown here is derived from an EMBL/GenBank/DDBJ whole genome shotgun (WGS) entry which is preliminary data.</text>
</comment>
<proteinExistence type="predicted"/>
<sequence>MELELLDADCEKLLSGCPAIRKLKVRLSDPVRNKWFGSHTICMPRSLKHLTFEELRQLGPACAELELEHDVDWVAELLKALCRTKLLTLKHYTTHCLFQAPALELPEFRCLLNLELDVLSFNSNFVMNLLHNCHVLQVFAIHNRKYRYMNWVEYPGPAPPTGVPICVTSHLKIFKFGEYEELQMNVHLLNILKRGPVLETAAIHPIYSQEVICHARGL</sequence>
<dbReference type="InterPro" id="IPR006566">
    <property type="entry name" value="FBD"/>
</dbReference>
<dbReference type="Pfam" id="PF08387">
    <property type="entry name" value="FBD"/>
    <property type="match status" value="1"/>
</dbReference>
<dbReference type="InterPro" id="IPR050232">
    <property type="entry name" value="FBL13/AtMIF1-like"/>
</dbReference>
<dbReference type="Proteomes" id="UP001341840">
    <property type="component" value="Unassembled WGS sequence"/>
</dbReference>
<protein>
    <recommendedName>
        <fullName evidence="1">FBD domain-containing protein</fullName>
    </recommendedName>
</protein>
<evidence type="ECO:0000259" key="1">
    <source>
        <dbReference type="Pfam" id="PF08387"/>
    </source>
</evidence>
<dbReference type="EMBL" id="JASCZI010182353">
    <property type="protein sequence ID" value="MED6187717.1"/>
    <property type="molecule type" value="Genomic_DNA"/>
</dbReference>
<feature type="domain" description="FBD" evidence="1">
    <location>
        <begin position="160"/>
        <end position="203"/>
    </location>
</feature>
<evidence type="ECO:0000313" key="3">
    <source>
        <dbReference type="Proteomes" id="UP001341840"/>
    </source>
</evidence>
<evidence type="ECO:0000313" key="2">
    <source>
        <dbReference type="EMBL" id="MED6187717.1"/>
    </source>
</evidence>
<organism evidence="2 3">
    <name type="scientific">Stylosanthes scabra</name>
    <dbReference type="NCBI Taxonomy" id="79078"/>
    <lineage>
        <taxon>Eukaryota</taxon>
        <taxon>Viridiplantae</taxon>
        <taxon>Streptophyta</taxon>
        <taxon>Embryophyta</taxon>
        <taxon>Tracheophyta</taxon>
        <taxon>Spermatophyta</taxon>
        <taxon>Magnoliopsida</taxon>
        <taxon>eudicotyledons</taxon>
        <taxon>Gunneridae</taxon>
        <taxon>Pentapetalae</taxon>
        <taxon>rosids</taxon>
        <taxon>fabids</taxon>
        <taxon>Fabales</taxon>
        <taxon>Fabaceae</taxon>
        <taxon>Papilionoideae</taxon>
        <taxon>50 kb inversion clade</taxon>
        <taxon>dalbergioids sensu lato</taxon>
        <taxon>Dalbergieae</taxon>
        <taxon>Pterocarpus clade</taxon>
        <taxon>Stylosanthes</taxon>
    </lineage>
</organism>
<dbReference type="PANTHER" id="PTHR31900">
    <property type="entry name" value="F-BOX/RNI SUPERFAMILY PROTEIN-RELATED"/>
    <property type="match status" value="1"/>
</dbReference>